<dbReference type="GO" id="GO:0046872">
    <property type="term" value="F:metal ion binding"/>
    <property type="evidence" value="ECO:0007669"/>
    <property type="project" value="UniProtKB-UniRule"/>
</dbReference>
<evidence type="ECO:0000256" key="10">
    <source>
        <dbReference type="PIRNR" id="PIRNR006268"/>
    </source>
</evidence>
<dbReference type="Proteomes" id="UP000198412">
    <property type="component" value="Unassembled WGS sequence"/>
</dbReference>
<reference evidence="14" key="1">
    <citation type="submission" date="2017-06" db="EMBL/GenBank/DDBJ databases">
        <authorList>
            <person name="Varghese N."/>
            <person name="Submissions S."/>
        </authorList>
    </citation>
    <scope>NUCLEOTIDE SEQUENCE [LARGE SCALE GENOMIC DNA]</scope>
    <source>
        <strain evidence="14">DSM 27993</strain>
    </source>
</reference>
<evidence type="ECO:0000256" key="2">
    <source>
        <dbReference type="ARBA" id="ARBA00016337"/>
    </source>
</evidence>
<dbReference type="GO" id="GO:0016740">
    <property type="term" value="F:transferase activity"/>
    <property type="evidence" value="ECO:0007669"/>
    <property type="project" value="UniProtKB-UniRule"/>
</dbReference>
<dbReference type="PANTHER" id="PTHR30040">
    <property type="entry name" value="THIAMINE BIOSYNTHESIS LIPOPROTEIN APBE"/>
    <property type="match status" value="1"/>
</dbReference>
<keyword evidence="12" id="KW-0472">Membrane</keyword>
<keyword evidence="6 10" id="KW-0274">FAD</keyword>
<proteinExistence type="inferred from homology"/>
<evidence type="ECO:0000256" key="4">
    <source>
        <dbReference type="ARBA" id="ARBA00022679"/>
    </source>
</evidence>
<keyword evidence="12 13" id="KW-0449">Lipoprotein</keyword>
<comment type="similarity">
    <text evidence="10 12">Belongs to the ApbE family.</text>
</comment>
<dbReference type="SUPFAM" id="SSF143631">
    <property type="entry name" value="ApbE-like"/>
    <property type="match status" value="1"/>
</dbReference>
<comment type="subcellular location">
    <subcellularLocation>
        <location evidence="12">Cell inner membrane</location>
        <topology evidence="12">Lipid-anchor</topology>
        <orientation evidence="12">Periplasmic side</orientation>
    </subcellularLocation>
</comment>
<keyword evidence="5 10" id="KW-0479">Metal-binding</keyword>
<dbReference type="GO" id="GO:0005886">
    <property type="term" value="C:plasma membrane"/>
    <property type="evidence" value="ECO:0007669"/>
    <property type="project" value="UniProtKB-SubCell"/>
</dbReference>
<evidence type="ECO:0000256" key="5">
    <source>
        <dbReference type="ARBA" id="ARBA00022723"/>
    </source>
</evidence>
<evidence type="ECO:0000256" key="7">
    <source>
        <dbReference type="ARBA" id="ARBA00022842"/>
    </source>
</evidence>
<dbReference type="InterPro" id="IPR003374">
    <property type="entry name" value="ApbE-like_sf"/>
</dbReference>
<name>A0A238Y6F5_9FLAO</name>
<sequence length="331" mass="37368">MKNLLFLLLIFTLISCKNNEPELETIQGNAIGTTFTIKYLDNKNVHFDSKIDSLIKAVNKSTSTYIPSSDISRINKGDTTVIIDDIFEEVFIKSERIFNETDGDFDPTIGVLVNAWGFGPGEKIENLDSIKIKELLKFVGFNKVSILDSKIKKLYPEIYFDFNAIAKGYLVDVIGRLFERNNVENYMVEIGGEIRARGKNHHNEYWRIAIENPNFDGSRSFATTIQLQNESIATSGNYRKFRATPDGKKYVHTINTKTGYATESNLLSASVISKSDCADVDGYATAFMAMGLEKTINFLENHQELKAFLIYVDEDGNMKTFSTANLEMETI</sequence>
<comment type="function">
    <text evidence="12">Flavin transferase that catalyzes the transfer of the FMN moiety of FAD and its covalent binding to the hydroxyl group of a threonine residue in a target flavoprotein.</text>
</comment>
<feature type="binding site" evidence="11">
    <location>
        <position position="164"/>
    </location>
    <ligand>
        <name>Mg(2+)</name>
        <dbReference type="ChEBI" id="CHEBI:18420"/>
    </ligand>
</feature>
<dbReference type="InterPro" id="IPR024932">
    <property type="entry name" value="ApbE"/>
</dbReference>
<evidence type="ECO:0000313" key="13">
    <source>
        <dbReference type="EMBL" id="SNR66856.1"/>
    </source>
</evidence>
<keyword evidence="3 10" id="KW-0285">Flavoprotein</keyword>
<keyword evidence="12" id="KW-0997">Cell inner membrane</keyword>
<protein>
    <recommendedName>
        <fullName evidence="2 10">FAD:protein FMN transferase</fullName>
        <ecNumber evidence="1 10">2.7.1.180</ecNumber>
    </recommendedName>
    <alternativeName>
        <fullName evidence="8 10">Flavin transferase</fullName>
    </alternativeName>
</protein>
<keyword evidence="12" id="KW-1003">Cell membrane</keyword>
<dbReference type="OrthoDB" id="9778595at2"/>
<comment type="cofactor">
    <cofactor evidence="11">
        <name>Mg(2+)</name>
        <dbReference type="ChEBI" id="CHEBI:18420"/>
    </cofactor>
    <cofactor evidence="11">
        <name>Mn(2+)</name>
        <dbReference type="ChEBI" id="CHEBI:29035"/>
    </cofactor>
    <text evidence="11">Magnesium. Can also use manganese.</text>
</comment>
<evidence type="ECO:0000256" key="1">
    <source>
        <dbReference type="ARBA" id="ARBA00011955"/>
    </source>
</evidence>
<keyword evidence="14" id="KW-1185">Reference proteome</keyword>
<evidence type="ECO:0000256" key="12">
    <source>
        <dbReference type="RuleBase" id="RU363002"/>
    </source>
</evidence>
<dbReference type="PANTHER" id="PTHR30040:SF2">
    <property type="entry name" value="FAD:PROTEIN FMN TRANSFERASE"/>
    <property type="match status" value="1"/>
</dbReference>
<keyword evidence="7 10" id="KW-0460">Magnesium</keyword>
<dbReference type="EC" id="2.7.1.180" evidence="1 10"/>
<dbReference type="RefSeq" id="WP_089378635.1">
    <property type="nucleotide sequence ID" value="NZ_FZNX01000004.1"/>
</dbReference>
<feature type="binding site" evidence="11">
    <location>
        <position position="281"/>
    </location>
    <ligand>
        <name>Mg(2+)</name>
        <dbReference type="ChEBI" id="CHEBI:18420"/>
    </ligand>
</feature>
<dbReference type="PIRSF" id="PIRSF006268">
    <property type="entry name" value="ApbE"/>
    <property type="match status" value="1"/>
</dbReference>
<organism evidence="13 14">
    <name type="scientific">Lutibacter flavus</name>
    <dbReference type="NCBI Taxonomy" id="691689"/>
    <lineage>
        <taxon>Bacteria</taxon>
        <taxon>Pseudomonadati</taxon>
        <taxon>Bacteroidota</taxon>
        <taxon>Flavobacteriia</taxon>
        <taxon>Flavobacteriales</taxon>
        <taxon>Flavobacteriaceae</taxon>
        <taxon>Lutibacter</taxon>
    </lineage>
</organism>
<gene>
    <name evidence="13" type="ORF">SAMN04488111_2336</name>
</gene>
<evidence type="ECO:0000256" key="8">
    <source>
        <dbReference type="ARBA" id="ARBA00031306"/>
    </source>
</evidence>
<evidence type="ECO:0000313" key="14">
    <source>
        <dbReference type="Proteomes" id="UP000198412"/>
    </source>
</evidence>
<dbReference type="Gene3D" id="3.10.520.10">
    <property type="entry name" value="ApbE-like domains"/>
    <property type="match status" value="1"/>
</dbReference>
<feature type="binding site" evidence="11">
    <location>
        <position position="285"/>
    </location>
    <ligand>
        <name>Mg(2+)</name>
        <dbReference type="ChEBI" id="CHEBI:18420"/>
    </ligand>
</feature>
<evidence type="ECO:0000256" key="11">
    <source>
        <dbReference type="PIRSR" id="PIRSR006268-2"/>
    </source>
</evidence>
<dbReference type="Pfam" id="PF02424">
    <property type="entry name" value="ApbE"/>
    <property type="match status" value="1"/>
</dbReference>
<dbReference type="EMBL" id="FZNX01000004">
    <property type="protein sequence ID" value="SNR66856.1"/>
    <property type="molecule type" value="Genomic_DNA"/>
</dbReference>
<dbReference type="PROSITE" id="PS51257">
    <property type="entry name" value="PROKAR_LIPOPROTEIN"/>
    <property type="match status" value="1"/>
</dbReference>
<dbReference type="AlphaFoldDB" id="A0A238Y6F5"/>
<evidence type="ECO:0000256" key="3">
    <source>
        <dbReference type="ARBA" id="ARBA00022630"/>
    </source>
</evidence>
<comment type="catalytic activity">
    <reaction evidence="9 10 12">
        <text>L-threonyl-[protein] + FAD = FMN-L-threonyl-[protein] + AMP + H(+)</text>
        <dbReference type="Rhea" id="RHEA:36847"/>
        <dbReference type="Rhea" id="RHEA-COMP:11060"/>
        <dbReference type="Rhea" id="RHEA-COMP:11061"/>
        <dbReference type="ChEBI" id="CHEBI:15378"/>
        <dbReference type="ChEBI" id="CHEBI:30013"/>
        <dbReference type="ChEBI" id="CHEBI:57692"/>
        <dbReference type="ChEBI" id="CHEBI:74257"/>
        <dbReference type="ChEBI" id="CHEBI:456215"/>
        <dbReference type="EC" id="2.7.1.180"/>
    </reaction>
</comment>
<accession>A0A238Y6F5</accession>
<evidence type="ECO:0000256" key="6">
    <source>
        <dbReference type="ARBA" id="ARBA00022827"/>
    </source>
</evidence>
<keyword evidence="4 10" id="KW-0808">Transferase</keyword>
<evidence type="ECO:0000256" key="9">
    <source>
        <dbReference type="ARBA" id="ARBA00048540"/>
    </source>
</evidence>